<name>A0AC58L8W0_CASCN</name>
<evidence type="ECO:0000313" key="1">
    <source>
        <dbReference type="Proteomes" id="UP001732720"/>
    </source>
</evidence>
<accession>A0AC58L8W0</accession>
<proteinExistence type="predicted"/>
<evidence type="ECO:0000313" key="2">
    <source>
        <dbReference type="RefSeq" id="XP_073913589.1"/>
    </source>
</evidence>
<protein>
    <submittedName>
        <fullName evidence="2">Calcium-binding protein 5-like</fullName>
    </submittedName>
</protein>
<dbReference type="Proteomes" id="UP001732720">
    <property type="component" value="Chromosome 16"/>
</dbReference>
<gene>
    <name evidence="2" type="primary">LOC109697578</name>
</gene>
<sequence>MTQELRERPRGAGRVGKGLRSSGDWAAFREQDRGAILTPRLPELYLPSMQFPMGPACISLRRGIAKKQRERPLGQDEIEELWASFLEFDKDCDGLISYKDLGNIMRTMGYMPTEMELTELGQQIRMNLVCHVDFEDFVELMTPNLLAETAGMIGIQKIPDAFREVN</sequence>
<keyword evidence="1" id="KW-1185">Reference proteome</keyword>
<dbReference type="RefSeq" id="XP_073913589.1">
    <property type="nucleotide sequence ID" value="XM_074057488.1"/>
</dbReference>
<reference evidence="2" key="1">
    <citation type="submission" date="2025-08" db="UniProtKB">
        <authorList>
            <consortium name="RefSeq"/>
        </authorList>
    </citation>
    <scope>IDENTIFICATION</scope>
</reference>
<organism evidence="1 2">
    <name type="scientific">Castor canadensis</name>
    <name type="common">American beaver</name>
    <dbReference type="NCBI Taxonomy" id="51338"/>
    <lineage>
        <taxon>Eukaryota</taxon>
        <taxon>Metazoa</taxon>
        <taxon>Chordata</taxon>
        <taxon>Craniata</taxon>
        <taxon>Vertebrata</taxon>
        <taxon>Euteleostomi</taxon>
        <taxon>Mammalia</taxon>
        <taxon>Eutheria</taxon>
        <taxon>Euarchontoglires</taxon>
        <taxon>Glires</taxon>
        <taxon>Rodentia</taxon>
        <taxon>Castorimorpha</taxon>
        <taxon>Castoridae</taxon>
        <taxon>Castor</taxon>
    </lineage>
</organism>